<dbReference type="GO" id="GO:0009451">
    <property type="term" value="P:RNA modification"/>
    <property type="evidence" value="ECO:0007669"/>
    <property type="project" value="InterPro"/>
</dbReference>
<reference evidence="4 5" key="1">
    <citation type="journal article" date="2020" name="IScience">
        <title>Genome Sequencing of the Endangered Kingdonia uniflora (Circaeasteraceae, Ranunculales) Reveals Potential Mechanisms of Evolutionary Specialization.</title>
        <authorList>
            <person name="Sun Y."/>
            <person name="Deng T."/>
            <person name="Zhang A."/>
            <person name="Moore M.J."/>
            <person name="Landis J.B."/>
            <person name="Lin N."/>
            <person name="Zhang H."/>
            <person name="Zhang X."/>
            <person name="Huang J."/>
            <person name="Zhang X."/>
            <person name="Sun H."/>
            <person name="Wang H."/>
        </authorList>
    </citation>
    <scope>NUCLEOTIDE SEQUENCE [LARGE SCALE GENOMIC DNA]</scope>
    <source>
        <strain evidence="4">TB1705</strain>
        <tissue evidence="4">Leaf</tissue>
    </source>
</reference>
<name>A0A7J7MLK9_9MAGN</name>
<feature type="domain" description="DYW" evidence="3">
    <location>
        <begin position="254"/>
        <end position="346"/>
    </location>
</feature>
<evidence type="ECO:0000259" key="3">
    <source>
        <dbReference type="Pfam" id="PF14432"/>
    </source>
</evidence>
<dbReference type="InterPro" id="IPR046960">
    <property type="entry name" value="PPR_At4g14850-like_plant"/>
</dbReference>
<dbReference type="Pfam" id="PF14432">
    <property type="entry name" value="DYW_deaminase"/>
    <property type="match status" value="1"/>
</dbReference>
<feature type="repeat" description="PPR" evidence="2">
    <location>
        <begin position="82"/>
        <end position="116"/>
    </location>
</feature>
<evidence type="ECO:0000256" key="1">
    <source>
        <dbReference type="ARBA" id="ARBA00022737"/>
    </source>
</evidence>
<dbReference type="PANTHER" id="PTHR47926:SF388">
    <property type="entry name" value="DYW DOMAIN-CONTAINING PROTEIN"/>
    <property type="match status" value="1"/>
</dbReference>
<proteinExistence type="predicted"/>
<organism evidence="4 5">
    <name type="scientific">Kingdonia uniflora</name>
    <dbReference type="NCBI Taxonomy" id="39325"/>
    <lineage>
        <taxon>Eukaryota</taxon>
        <taxon>Viridiplantae</taxon>
        <taxon>Streptophyta</taxon>
        <taxon>Embryophyta</taxon>
        <taxon>Tracheophyta</taxon>
        <taxon>Spermatophyta</taxon>
        <taxon>Magnoliopsida</taxon>
        <taxon>Ranunculales</taxon>
        <taxon>Circaeasteraceae</taxon>
        <taxon>Kingdonia</taxon>
    </lineage>
</organism>
<evidence type="ECO:0000313" key="4">
    <source>
        <dbReference type="EMBL" id="KAF6155761.1"/>
    </source>
</evidence>
<dbReference type="GO" id="GO:0008270">
    <property type="term" value="F:zinc ion binding"/>
    <property type="evidence" value="ECO:0007669"/>
    <property type="project" value="InterPro"/>
</dbReference>
<dbReference type="GO" id="GO:0003723">
    <property type="term" value="F:RNA binding"/>
    <property type="evidence" value="ECO:0007669"/>
    <property type="project" value="InterPro"/>
</dbReference>
<keyword evidence="1" id="KW-0677">Repeat</keyword>
<dbReference type="Gene3D" id="1.25.40.10">
    <property type="entry name" value="Tetratricopeptide repeat domain"/>
    <property type="match status" value="1"/>
</dbReference>
<dbReference type="AlphaFoldDB" id="A0A7J7MLK9"/>
<evidence type="ECO:0000313" key="5">
    <source>
        <dbReference type="Proteomes" id="UP000541444"/>
    </source>
</evidence>
<accession>A0A7J7MLK9</accession>
<sequence length="346" mass="39156">MAHGVVTLCPFIVAKFGVSNGSMGVESKFHGFQRGFTTEKKGLMITCRASGREIPLRKDRNFEILGRVEDDQQVFDEMPERDLGSWNRRLMGLAKNGGDEEVIRVFDEMKRNEVRADSVSFREVLSACRSLGAVKDGKGYFESMSKDYGIVPLMEHYVIMVDLLGGSGEFDEAREFVNKMPVKPSSLVWDTLRKHSVTLTGLNNEGKSKSGLALSNKRKLKNNLIQKAQKNVDPKRIVAREKLRLLSTEMKGAGYVPDTRYVLQDIDQEAKEKSLMYHSERLAIAYGLISTPPGTTLRIMKNLRICGDCHNAVKIIAKIEEREIIVRDNKRFHHFKDGKCSCGDYW</sequence>
<dbReference type="InterPro" id="IPR032867">
    <property type="entry name" value="DYW_dom"/>
</dbReference>
<protein>
    <recommendedName>
        <fullName evidence="3">DYW domain-containing protein</fullName>
    </recommendedName>
</protein>
<dbReference type="PROSITE" id="PS51375">
    <property type="entry name" value="PPR"/>
    <property type="match status" value="1"/>
</dbReference>
<evidence type="ECO:0000256" key="2">
    <source>
        <dbReference type="PROSITE-ProRule" id="PRU00708"/>
    </source>
</evidence>
<comment type="caution">
    <text evidence="4">The sequence shown here is derived from an EMBL/GenBank/DDBJ whole genome shotgun (WGS) entry which is preliminary data.</text>
</comment>
<dbReference type="InterPro" id="IPR002885">
    <property type="entry name" value="PPR_rpt"/>
</dbReference>
<dbReference type="OrthoDB" id="185373at2759"/>
<keyword evidence="5" id="KW-1185">Reference proteome</keyword>
<dbReference type="InterPro" id="IPR011990">
    <property type="entry name" value="TPR-like_helical_dom_sf"/>
</dbReference>
<dbReference type="Proteomes" id="UP000541444">
    <property type="component" value="Unassembled WGS sequence"/>
</dbReference>
<dbReference type="Pfam" id="PF01535">
    <property type="entry name" value="PPR"/>
    <property type="match status" value="2"/>
</dbReference>
<dbReference type="PANTHER" id="PTHR47926">
    <property type="entry name" value="PENTATRICOPEPTIDE REPEAT-CONTAINING PROTEIN"/>
    <property type="match status" value="1"/>
</dbReference>
<dbReference type="EMBL" id="JACGCM010001403">
    <property type="protein sequence ID" value="KAF6155761.1"/>
    <property type="molecule type" value="Genomic_DNA"/>
</dbReference>
<gene>
    <name evidence="4" type="ORF">GIB67_007408</name>
</gene>